<dbReference type="RefSeq" id="WP_032879060.1">
    <property type="nucleotide sequence ID" value="NZ_LR027557.1"/>
</dbReference>
<accession>A0A5D3G5I7</accession>
<evidence type="ECO:0000313" key="2">
    <source>
        <dbReference type="EMBL" id="TYK55572.1"/>
    </source>
</evidence>
<keyword evidence="1" id="KW-1133">Transmembrane helix</keyword>
<organism evidence="2 3">
    <name type="scientific">Pseudomonas synxantha</name>
    <dbReference type="NCBI Taxonomy" id="47883"/>
    <lineage>
        <taxon>Bacteria</taxon>
        <taxon>Pseudomonadati</taxon>
        <taxon>Pseudomonadota</taxon>
        <taxon>Gammaproteobacteria</taxon>
        <taxon>Pseudomonadales</taxon>
        <taxon>Pseudomonadaceae</taxon>
        <taxon>Pseudomonas</taxon>
    </lineage>
</organism>
<gene>
    <name evidence="2" type="ORF">FXO26_22830</name>
</gene>
<feature type="transmembrane region" description="Helical" evidence="1">
    <location>
        <begin position="12"/>
        <end position="37"/>
    </location>
</feature>
<name>A0A5D3G5I7_9PSED</name>
<proteinExistence type="predicted"/>
<evidence type="ECO:0000313" key="3">
    <source>
        <dbReference type="Proteomes" id="UP000324029"/>
    </source>
</evidence>
<keyword evidence="1" id="KW-0472">Membrane</keyword>
<comment type="caution">
    <text evidence="2">The sequence shown here is derived from an EMBL/GenBank/DDBJ whole genome shotgun (WGS) entry which is preliminary data.</text>
</comment>
<protein>
    <submittedName>
        <fullName evidence="2">Uncharacterized protein</fullName>
    </submittedName>
</protein>
<evidence type="ECO:0000256" key="1">
    <source>
        <dbReference type="SAM" id="Phobius"/>
    </source>
</evidence>
<feature type="transmembrane region" description="Helical" evidence="1">
    <location>
        <begin position="126"/>
        <end position="150"/>
    </location>
</feature>
<dbReference type="AlphaFoldDB" id="A0A5D3G5I7"/>
<reference evidence="2 3" key="1">
    <citation type="submission" date="2019-08" db="EMBL/GenBank/DDBJ databases">
        <title>Subclass B2 metallo-beta lactamase from Pseudomonas synxantha.</title>
        <authorList>
            <person name="Poirel L."/>
            <person name="Palmieri M."/>
            <person name="Masseron A."/>
            <person name="Perreten V."/>
            <person name="Nordman P."/>
        </authorList>
    </citation>
    <scope>NUCLEOTIDE SEQUENCE [LARGE SCALE GENOMIC DNA]</scope>
    <source>
        <strain evidence="2 3">MCP106</strain>
    </source>
</reference>
<sequence>MQWFPTPPTDNLYKFAAVCGLLMLGGALFAILSLAYLDYRIEVQTNASLDNFSNQHNQRLFENRITALKEGDTEKDYIPQLSKKLNNDPDFLAAALKIQSELKAGYKPADPDTLDLVFNFVRAREALSLIALVIYALVASWLTVFGLSGWRKKIHGPNERQNELDEEIKKASLLKLHIEISQMQPMSETVKKLFELGGIMRPDK</sequence>
<dbReference type="EMBL" id="VSRO01000012">
    <property type="protein sequence ID" value="TYK55572.1"/>
    <property type="molecule type" value="Genomic_DNA"/>
</dbReference>
<reference evidence="2 3" key="2">
    <citation type="submission" date="2019-08" db="EMBL/GenBank/DDBJ databases">
        <authorList>
            <person name="Brilhante M."/>
            <person name="Perreten V."/>
        </authorList>
    </citation>
    <scope>NUCLEOTIDE SEQUENCE [LARGE SCALE GENOMIC DNA]</scope>
    <source>
        <strain evidence="2 3">MCP106</strain>
    </source>
</reference>
<dbReference type="Proteomes" id="UP000324029">
    <property type="component" value="Unassembled WGS sequence"/>
</dbReference>
<keyword evidence="1" id="KW-0812">Transmembrane</keyword>